<keyword evidence="3" id="KW-1185">Reference proteome</keyword>
<feature type="transmembrane region" description="Helical" evidence="1">
    <location>
        <begin position="77"/>
        <end position="95"/>
    </location>
</feature>
<proteinExistence type="predicted"/>
<protein>
    <submittedName>
        <fullName evidence="2">Uncharacterized protein</fullName>
    </submittedName>
</protein>
<dbReference type="Proteomes" id="UP000027265">
    <property type="component" value="Unassembled WGS sequence"/>
</dbReference>
<organism evidence="2 3">
    <name type="scientific">Jaapia argillacea MUCL 33604</name>
    <dbReference type="NCBI Taxonomy" id="933084"/>
    <lineage>
        <taxon>Eukaryota</taxon>
        <taxon>Fungi</taxon>
        <taxon>Dikarya</taxon>
        <taxon>Basidiomycota</taxon>
        <taxon>Agaricomycotina</taxon>
        <taxon>Agaricomycetes</taxon>
        <taxon>Agaricomycetidae</taxon>
        <taxon>Jaapiales</taxon>
        <taxon>Jaapiaceae</taxon>
        <taxon>Jaapia</taxon>
    </lineage>
</organism>
<sequence>MKKYRTSSSTSLPSHYWLSPPLSFSPPFYRLLLSLVFPERRCFSQDEKLILIRSTALPVASLRSQGGIGFSQSPPHLCGFLFCCLGSVLYLFIVWNRTPYTRQVQVRWYSLVFVCRYSRCNPYHPSVRIVENCWLGNNYFC</sequence>
<evidence type="ECO:0000256" key="1">
    <source>
        <dbReference type="SAM" id="Phobius"/>
    </source>
</evidence>
<dbReference type="AlphaFoldDB" id="A0A067PPF0"/>
<reference evidence="3" key="1">
    <citation type="journal article" date="2014" name="Proc. Natl. Acad. Sci. U.S.A.">
        <title>Extensive sampling of basidiomycete genomes demonstrates inadequacy of the white-rot/brown-rot paradigm for wood decay fungi.</title>
        <authorList>
            <person name="Riley R."/>
            <person name="Salamov A.A."/>
            <person name="Brown D.W."/>
            <person name="Nagy L.G."/>
            <person name="Floudas D."/>
            <person name="Held B.W."/>
            <person name="Levasseur A."/>
            <person name="Lombard V."/>
            <person name="Morin E."/>
            <person name="Otillar R."/>
            <person name="Lindquist E.A."/>
            <person name="Sun H."/>
            <person name="LaButti K.M."/>
            <person name="Schmutz J."/>
            <person name="Jabbour D."/>
            <person name="Luo H."/>
            <person name="Baker S.E."/>
            <person name="Pisabarro A.G."/>
            <person name="Walton J.D."/>
            <person name="Blanchette R.A."/>
            <person name="Henrissat B."/>
            <person name="Martin F."/>
            <person name="Cullen D."/>
            <person name="Hibbett D.S."/>
            <person name="Grigoriev I.V."/>
        </authorList>
    </citation>
    <scope>NUCLEOTIDE SEQUENCE [LARGE SCALE GENOMIC DNA]</scope>
    <source>
        <strain evidence="3">MUCL 33604</strain>
    </source>
</reference>
<evidence type="ECO:0000313" key="2">
    <source>
        <dbReference type="EMBL" id="KDQ56678.1"/>
    </source>
</evidence>
<dbReference type="InParanoid" id="A0A067PPF0"/>
<gene>
    <name evidence="2" type="ORF">JAAARDRAFT_689561</name>
</gene>
<evidence type="ECO:0000313" key="3">
    <source>
        <dbReference type="Proteomes" id="UP000027265"/>
    </source>
</evidence>
<dbReference type="EMBL" id="KL197721">
    <property type="protein sequence ID" value="KDQ56678.1"/>
    <property type="molecule type" value="Genomic_DNA"/>
</dbReference>
<keyword evidence="1" id="KW-0472">Membrane</keyword>
<accession>A0A067PPF0</accession>
<keyword evidence="1" id="KW-1133">Transmembrane helix</keyword>
<keyword evidence="1" id="KW-0812">Transmembrane</keyword>
<dbReference type="HOGENOM" id="CLU_1825564_0_0_1"/>
<name>A0A067PPF0_9AGAM</name>